<sequence length="86" mass="10398">MNKIEEFSKFYIRFKTVTYNEKEKLVQHMSFENFDFEEAYATAFDDSELKVKLEATQWLFVVFQKNKEDKAVLKGIKFWTVPEEIL</sequence>
<dbReference type="OrthoDB" id="3188707at2"/>
<evidence type="ECO:0000256" key="2">
    <source>
        <dbReference type="ARBA" id="ARBA00022759"/>
    </source>
</evidence>
<name>A0A078MBY6_9STAP</name>
<proteinExistence type="predicted"/>
<gene>
    <name evidence="4" type="ORF">BN1048_01926</name>
</gene>
<evidence type="ECO:0000313" key="5">
    <source>
        <dbReference type="Proteomes" id="UP000044136"/>
    </source>
</evidence>
<protein>
    <submittedName>
        <fullName evidence="4">Uncharacterized protein</fullName>
    </submittedName>
</protein>
<dbReference type="Gene3D" id="3.40.600.10">
    <property type="entry name" value="DNA mismatch repair MutH/Restriction endonuclease, type II"/>
    <property type="match status" value="1"/>
</dbReference>
<keyword evidence="5" id="KW-1185">Reference proteome</keyword>
<dbReference type="Proteomes" id="UP000044136">
    <property type="component" value="Unassembled WGS sequence"/>
</dbReference>
<evidence type="ECO:0000313" key="4">
    <source>
        <dbReference type="EMBL" id="CEA02957.1"/>
    </source>
</evidence>
<dbReference type="GO" id="GO:0003677">
    <property type="term" value="F:DNA binding"/>
    <property type="evidence" value="ECO:0007669"/>
    <property type="project" value="InterPro"/>
</dbReference>
<dbReference type="GO" id="GO:0004519">
    <property type="term" value="F:endonuclease activity"/>
    <property type="evidence" value="ECO:0007669"/>
    <property type="project" value="UniProtKB-KW"/>
</dbReference>
<dbReference type="InterPro" id="IPR011335">
    <property type="entry name" value="Restrct_endonuc-II-like"/>
</dbReference>
<dbReference type="InterPro" id="IPR037057">
    <property type="entry name" value="DNA_rep_MutH/T2_RE_sf"/>
</dbReference>
<dbReference type="AlphaFoldDB" id="A0A078MBY6"/>
<dbReference type="EMBL" id="CCSE01000001">
    <property type="protein sequence ID" value="CEA02957.1"/>
    <property type="molecule type" value="Genomic_DNA"/>
</dbReference>
<evidence type="ECO:0000256" key="3">
    <source>
        <dbReference type="ARBA" id="ARBA00022801"/>
    </source>
</evidence>
<organism evidence="4 5">
    <name type="scientific">Jeotgalicoccus saudimassiliensis</name>
    <dbReference type="NCBI Taxonomy" id="1461582"/>
    <lineage>
        <taxon>Bacteria</taxon>
        <taxon>Bacillati</taxon>
        <taxon>Bacillota</taxon>
        <taxon>Bacilli</taxon>
        <taxon>Bacillales</taxon>
        <taxon>Staphylococcaceae</taxon>
        <taxon>Jeotgalicoccus</taxon>
    </lineage>
</organism>
<dbReference type="RefSeq" id="WP_052108949.1">
    <property type="nucleotide sequence ID" value="NZ_CCSE01000001.1"/>
</dbReference>
<dbReference type="GO" id="GO:0016787">
    <property type="term" value="F:hydrolase activity"/>
    <property type="evidence" value="ECO:0007669"/>
    <property type="project" value="UniProtKB-KW"/>
</dbReference>
<evidence type="ECO:0000256" key="1">
    <source>
        <dbReference type="ARBA" id="ARBA00022722"/>
    </source>
</evidence>
<keyword evidence="1" id="KW-0540">Nuclease</keyword>
<keyword evidence="2" id="KW-0255">Endonuclease</keyword>
<dbReference type="HOGENOM" id="CLU_2493737_0_0_9"/>
<keyword evidence="3" id="KW-0378">Hydrolase</keyword>
<dbReference type="SUPFAM" id="SSF52980">
    <property type="entry name" value="Restriction endonuclease-like"/>
    <property type="match status" value="1"/>
</dbReference>
<reference evidence="4 5" key="1">
    <citation type="submission" date="2014-07" db="EMBL/GenBank/DDBJ databases">
        <authorList>
            <person name="Urmite Genomes Urmite Genomes"/>
        </authorList>
    </citation>
    <scope>NUCLEOTIDE SEQUENCE [LARGE SCALE GENOMIC DNA]</scope>
    <source>
        <strain evidence="4 5">13MG44_air</strain>
    </source>
</reference>
<accession>A0A078MBY6</accession>
<dbReference type="STRING" id="1461582.BN1048_01926"/>